<dbReference type="SUPFAM" id="SSF81901">
    <property type="entry name" value="HCP-like"/>
    <property type="match status" value="1"/>
</dbReference>
<dbReference type="Proteomes" id="UP000177579">
    <property type="component" value="Unassembled WGS sequence"/>
</dbReference>
<dbReference type="InterPro" id="IPR029044">
    <property type="entry name" value="Nucleotide-diphossugar_trans"/>
</dbReference>
<sequence length="403" mass="47466">MENKNQQKLSIIIPCYNCETTLEEALRSVYTQNFTTPFEVVMVDDGSTDNTLSLIKKLVKKYPHTKYYTHKKNRGGGAARNTGIKKSTGGLIFILDSDDMLPDNMLPKTIDYLNKKRVDGILFEEARYFTNDLKKSKNIKHDLNYFKDIKFNNLFENKKGFLTQVNFLYTKKSFLKTGGYPENHGFDTQHFGFKYLSTGAHIDICPNSYYFHRQANKKSYFERVYEKGEFSKNFYLILEDEIFLFSPEIIKKIIHYDIFKNTELNNNIKSYLNNIYQDNPNGFFRTDMYKYLNPNGFEIYYQKYKNNEKAEDIFCLGIYHYKKQNYNKALDCFKQLIGLGGDTKIVYFNILRSLIGLSQKYKTPQNETETIKLINSLDLTKQKPLFTKKTIFSKIKNKLKKLK</sequence>
<dbReference type="Pfam" id="PF00535">
    <property type="entry name" value="Glycos_transf_2"/>
    <property type="match status" value="1"/>
</dbReference>
<dbReference type="CDD" id="cd00761">
    <property type="entry name" value="Glyco_tranf_GTA_type"/>
    <property type="match status" value="1"/>
</dbReference>
<accession>A0A1F5TS98</accession>
<evidence type="ECO:0000313" key="3">
    <source>
        <dbReference type="EMBL" id="OGF41644.1"/>
    </source>
</evidence>
<comment type="caution">
    <text evidence="3">The sequence shown here is derived from an EMBL/GenBank/DDBJ whole genome shotgun (WGS) entry which is preliminary data.</text>
</comment>
<dbReference type="EMBL" id="MFGO01000007">
    <property type="protein sequence ID" value="OGF41644.1"/>
    <property type="molecule type" value="Genomic_DNA"/>
</dbReference>
<evidence type="ECO:0000256" key="1">
    <source>
        <dbReference type="PROSITE-ProRule" id="PRU00339"/>
    </source>
</evidence>
<dbReference type="InterPro" id="IPR001173">
    <property type="entry name" value="Glyco_trans_2-like"/>
</dbReference>
<keyword evidence="1" id="KW-0802">TPR repeat</keyword>
<evidence type="ECO:0000313" key="4">
    <source>
        <dbReference type="Proteomes" id="UP000177579"/>
    </source>
</evidence>
<proteinExistence type="predicted"/>
<dbReference type="InterPro" id="IPR019734">
    <property type="entry name" value="TPR_rpt"/>
</dbReference>
<evidence type="ECO:0000259" key="2">
    <source>
        <dbReference type="Pfam" id="PF00535"/>
    </source>
</evidence>
<organism evidence="3 4">
    <name type="scientific">Candidatus Falkowbacteria bacterium RIFOXYD2_FULL_34_120</name>
    <dbReference type="NCBI Taxonomy" id="1798007"/>
    <lineage>
        <taxon>Bacteria</taxon>
        <taxon>Candidatus Falkowiibacteriota</taxon>
    </lineage>
</organism>
<feature type="domain" description="Glycosyltransferase 2-like" evidence="2">
    <location>
        <begin position="10"/>
        <end position="174"/>
    </location>
</feature>
<protein>
    <recommendedName>
        <fullName evidence="2">Glycosyltransferase 2-like domain-containing protein</fullName>
    </recommendedName>
</protein>
<dbReference type="Gene3D" id="3.90.550.10">
    <property type="entry name" value="Spore Coat Polysaccharide Biosynthesis Protein SpsA, Chain A"/>
    <property type="match status" value="1"/>
</dbReference>
<gene>
    <name evidence="3" type="ORF">A2531_06415</name>
</gene>
<dbReference type="PROSITE" id="PS50005">
    <property type="entry name" value="TPR"/>
    <property type="match status" value="1"/>
</dbReference>
<dbReference type="AlphaFoldDB" id="A0A1F5TS98"/>
<dbReference type="SUPFAM" id="SSF53448">
    <property type="entry name" value="Nucleotide-diphospho-sugar transferases"/>
    <property type="match status" value="1"/>
</dbReference>
<name>A0A1F5TS98_9BACT</name>
<dbReference type="PANTHER" id="PTHR22916">
    <property type="entry name" value="GLYCOSYLTRANSFERASE"/>
    <property type="match status" value="1"/>
</dbReference>
<reference evidence="3 4" key="1">
    <citation type="journal article" date="2016" name="Nat. Commun.">
        <title>Thousands of microbial genomes shed light on interconnected biogeochemical processes in an aquifer system.</title>
        <authorList>
            <person name="Anantharaman K."/>
            <person name="Brown C.T."/>
            <person name="Hug L.A."/>
            <person name="Sharon I."/>
            <person name="Castelle C.J."/>
            <person name="Probst A.J."/>
            <person name="Thomas B.C."/>
            <person name="Singh A."/>
            <person name="Wilkins M.J."/>
            <person name="Karaoz U."/>
            <person name="Brodie E.L."/>
            <person name="Williams K.H."/>
            <person name="Hubbard S.S."/>
            <person name="Banfield J.F."/>
        </authorList>
    </citation>
    <scope>NUCLEOTIDE SEQUENCE [LARGE SCALE GENOMIC DNA]</scope>
</reference>
<feature type="repeat" description="TPR" evidence="1">
    <location>
        <begin position="310"/>
        <end position="343"/>
    </location>
</feature>